<keyword evidence="2 5" id="KW-0808">Transferase</keyword>
<dbReference type="InterPro" id="IPR029026">
    <property type="entry name" value="tRNA_m1G_MTases_N"/>
</dbReference>
<accession>A0A6P2BLB0</accession>
<evidence type="ECO:0000256" key="3">
    <source>
        <dbReference type="SAM" id="MobiDB-lite"/>
    </source>
</evidence>
<dbReference type="PANTHER" id="PTHR43191">
    <property type="entry name" value="RRNA METHYLTRANSFERASE 3"/>
    <property type="match status" value="1"/>
</dbReference>
<dbReference type="InterPro" id="IPR051259">
    <property type="entry name" value="rRNA_Methyltransferase"/>
</dbReference>
<reference evidence="5 6" key="1">
    <citation type="submission" date="2018-11" db="EMBL/GenBank/DDBJ databases">
        <title>Trebonia kvetii gen.nov., sp.nov., a novel acidophilic actinobacterium, and proposal of the new actinobacterial family Treboniaceae fam. nov.</title>
        <authorList>
            <person name="Rapoport D."/>
            <person name="Sagova-Mareckova M."/>
            <person name="Sedlacek I."/>
            <person name="Provaznik J."/>
            <person name="Kralova S."/>
            <person name="Pavlinic D."/>
            <person name="Benes V."/>
            <person name="Kopecky J."/>
        </authorList>
    </citation>
    <scope>NUCLEOTIDE SEQUENCE [LARGE SCALE GENOMIC DNA]</scope>
    <source>
        <strain evidence="5 6">15Tr583</strain>
    </source>
</reference>
<dbReference type="GO" id="GO:0003723">
    <property type="term" value="F:RNA binding"/>
    <property type="evidence" value="ECO:0007669"/>
    <property type="project" value="InterPro"/>
</dbReference>
<dbReference type="Gene3D" id="3.40.1280.10">
    <property type="match status" value="1"/>
</dbReference>
<feature type="region of interest" description="Disordered" evidence="3">
    <location>
        <begin position="1"/>
        <end position="35"/>
    </location>
</feature>
<dbReference type="GO" id="GO:0032259">
    <property type="term" value="P:methylation"/>
    <property type="evidence" value="ECO:0007669"/>
    <property type="project" value="UniProtKB-KW"/>
</dbReference>
<protein>
    <submittedName>
        <fullName evidence="5">TrmH family RNA methyltransferase</fullName>
    </submittedName>
</protein>
<name>A0A6P2BLB0_9ACTN</name>
<dbReference type="Pfam" id="PF00588">
    <property type="entry name" value="SpoU_methylase"/>
    <property type="match status" value="1"/>
</dbReference>
<evidence type="ECO:0000259" key="4">
    <source>
        <dbReference type="Pfam" id="PF00588"/>
    </source>
</evidence>
<dbReference type="GO" id="GO:0008173">
    <property type="term" value="F:RNA methyltransferase activity"/>
    <property type="evidence" value="ECO:0007669"/>
    <property type="project" value="InterPro"/>
</dbReference>
<dbReference type="AlphaFoldDB" id="A0A6P2BLB0"/>
<feature type="domain" description="tRNA/rRNA methyltransferase SpoU type" evidence="4">
    <location>
        <begin position="54"/>
        <end position="194"/>
    </location>
</feature>
<evidence type="ECO:0000313" key="5">
    <source>
        <dbReference type="EMBL" id="TVY99848.1"/>
    </source>
</evidence>
<proteinExistence type="predicted"/>
<evidence type="ECO:0000256" key="2">
    <source>
        <dbReference type="ARBA" id="ARBA00022679"/>
    </source>
</evidence>
<sequence length="206" mass="21351">MATDTPDASEASGDLETSGDTVAGRPAGGPPRQLRMTDVKRLNRVWRRQTEGRLALLLDSVSQPFNVGSIVRTAAAFGVESVWLCGITPDLDLPAVGKTALGTDRFLSAYREPSPAQAAKEAAADGFRVVAVELASGAVPLFEAPLDGDICLAIGNEDHGCSPALLGAVSSAAYIPQVGRVGSLNVAVAAAIALAEVRRREWSSSP</sequence>
<dbReference type="PANTHER" id="PTHR43191:SF2">
    <property type="entry name" value="RRNA METHYLTRANSFERASE 3, MITOCHONDRIAL"/>
    <property type="match status" value="1"/>
</dbReference>
<gene>
    <name evidence="5" type="ORF">EAS64_40085</name>
</gene>
<comment type="caution">
    <text evidence="5">The sequence shown here is derived from an EMBL/GenBank/DDBJ whole genome shotgun (WGS) entry which is preliminary data.</text>
</comment>
<keyword evidence="6" id="KW-1185">Reference proteome</keyword>
<dbReference type="OrthoDB" id="9785673at2"/>
<organism evidence="5 6">
    <name type="scientific">Trebonia kvetii</name>
    <dbReference type="NCBI Taxonomy" id="2480626"/>
    <lineage>
        <taxon>Bacteria</taxon>
        <taxon>Bacillati</taxon>
        <taxon>Actinomycetota</taxon>
        <taxon>Actinomycetes</taxon>
        <taxon>Streptosporangiales</taxon>
        <taxon>Treboniaceae</taxon>
        <taxon>Trebonia</taxon>
    </lineage>
</organism>
<evidence type="ECO:0000256" key="1">
    <source>
        <dbReference type="ARBA" id="ARBA00022603"/>
    </source>
</evidence>
<dbReference type="SUPFAM" id="SSF75217">
    <property type="entry name" value="alpha/beta knot"/>
    <property type="match status" value="1"/>
</dbReference>
<dbReference type="InterPro" id="IPR001537">
    <property type="entry name" value="SpoU_MeTrfase"/>
</dbReference>
<evidence type="ECO:0000313" key="6">
    <source>
        <dbReference type="Proteomes" id="UP000460272"/>
    </source>
</evidence>
<dbReference type="Proteomes" id="UP000460272">
    <property type="component" value="Unassembled WGS sequence"/>
</dbReference>
<dbReference type="InterPro" id="IPR029028">
    <property type="entry name" value="Alpha/beta_knot_MTases"/>
</dbReference>
<dbReference type="EMBL" id="RPFW01000011">
    <property type="protein sequence ID" value="TVY99848.1"/>
    <property type="molecule type" value="Genomic_DNA"/>
</dbReference>
<keyword evidence="1 5" id="KW-0489">Methyltransferase</keyword>
<dbReference type="GO" id="GO:0006396">
    <property type="term" value="P:RNA processing"/>
    <property type="evidence" value="ECO:0007669"/>
    <property type="project" value="InterPro"/>
</dbReference>